<feature type="domain" description="F-box" evidence="2">
    <location>
        <begin position="87"/>
        <end position="133"/>
    </location>
</feature>
<name>A0A8H6JEY6_9PEZI</name>
<sequence length="296" mass="33597">MIPEPSRRFHREGLSKAFESSTATAVSSTPGTGNLRSGTKGPPCITSETSLRRAPGLASNLQGPPPPPCDDDKVDDCVHEAWWNYWGSPLIRLPDALLVGIMVRLDEDDILRLRHTSRTFMRLFSQSNAFQKLHLTNDDDENLTQHLARVWAVPRRSILIPNQEHQRREPNNDERICIGRERSLPLCSHTSVTWEMVNLLADRSPGKNTIICNHKQHVKEVGWIHSQKGPEVCSTCPHDDKPRLKAWRSDDGDLCIETSATVHLQFEPFGSRRGRVESMALRYYRVTGTLEKYFGE</sequence>
<dbReference type="InterPro" id="IPR001810">
    <property type="entry name" value="F-box_dom"/>
</dbReference>
<feature type="compositionally biased region" description="Basic and acidic residues" evidence="1">
    <location>
        <begin position="1"/>
        <end position="14"/>
    </location>
</feature>
<gene>
    <name evidence="3" type="ORF">CSOJ01_05550</name>
</gene>
<evidence type="ECO:0000259" key="2">
    <source>
        <dbReference type="PROSITE" id="PS50181"/>
    </source>
</evidence>
<accession>A0A8H6JEY6</accession>
<organism evidence="3 4">
    <name type="scientific">Colletotrichum sojae</name>
    <dbReference type="NCBI Taxonomy" id="2175907"/>
    <lineage>
        <taxon>Eukaryota</taxon>
        <taxon>Fungi</taxon>
        <taxon>Dikarya</taxon>
        <taxon>Ascomycota</taxon>
        <taxon>Pezizomycotina</taxon>
        <taxon>Sordariomycetes</taxon>
        <taxon>Hypocreomycetidae</taxon>
        <taxon>Glomerellales</taxon>
        <taxon>Glomerellaceae</taxon>
        <taxon>Colletotrichum</taxon>
        <taxon>Colletotrichum orchidearum species complex</taxon>
    </lineage>
</organism>
<protein>
    <recommendedName>
        <fullName evidence="2">F-box domain-containing protein</fullName>
    </recommendedName>
</protein>
<evidence type="ECO:0000313" key="3">
    <source>
        <dbReference type="EMBL" id="KAF6811693.1"/>
    </source>
</evidence>
<evidence type="ECO:0000313" key="4">
    <source>
        <dbReference type="Proteomes" id="UP000652219"/>
    </source>
</evidence>
<dbReference type="PROSITE" id="PS50181">
    <property type="entry name" value="FBOX"/>
    <property type="match status" value="1"/>
</dbReference>
<proteinExistence type="predicted"/>
<feature type="region of interest" description="Disordered" evidence="1">
    <location>
        <begin position="1"/>
        <end position="72"/>
    </location>
</feature>
<dbReference type="SUPFAM" id="SSF81383">
    <property type="entry name" value="F-box domain"/>
    <property type="match status" value="1"/>
</dbReference>
<feature type="compositionally biased region" description="Polar residues" evidence="1">
    <location>
        <begin position="18"/>
        <end position="37"/>
    </location>
</feature>
<dbReference type="AlphaFoldDB" id="A0A8H6JEY6"/>
<comment type="caution">
    <text evidence="3">The sequence shown here is derived from an EMBL/GenBank/DDBJ whole genome shotgun (WGS) entry which is preliminary data.</text>
</comment>
<reference evidence="3 4" key="1">
    <citation type="journal article" date="2020" name="Phytopathology">
        <title>Genome Sequence Resources of Colletotrichum truncatum, C. plurivorum, C. musicola, and C. sojae: Four Species Pathogenic to Soybean (Glycine max).</title>
        <authorList>
            <person name="Rogerio F."/>
            <person name="Boufleur T.R."/>
            <person name="Ciampi-Guillardi M."/>
            <person name="Sukno S.A."/>
            <person name="Thon M.R."/>
            <person name="Massola Junior N.S."/>
            <person name="Baroncelli R."/>
        </authorList>
    </citation>
    <scope>NUCLEOTIDE SEQUENCE [LARGE SCALE GENOMIC DNA]</scope>
    <source>
        <strain evidence="3 4">LFN0009</strain>
    </source>
</reference>
<dbReference type="EMBL" id="WIGN01000071">
    <property type="protein sequence ID" value="KAF6811693.1"/>
    <property type="molecule type" value="Genomic_DNA"/>
</dbReference>
<keyword evidence="4" id="KW-1185">Reference proteome</keyword>
<dbReference type="InterPro" id="IPR036047">
    <property type="entry name" value="F-box-like_dom_sf"/>
</dbReference>
<evidence type="ECO:0000256" key="1">
    <source>
        <dbReference type="SAM" id="MobiDB-lite"/>
    </source>
</evidence>
<dbReference type="Proteomes" id="UP000652219">
    <property type="component" value="Unassembled WGS sequence"/>
</dbReference>